<dbReference type="AlphaFoldDB" id="A0AAE3KZZ3"/>
<dbReference type="Gene3D" id="3.10.520.10">
    <property type="entry name" value="ApbE-like domains"/>
    <property type="match status" value="1"/>
</dbReference>
<reference evidence="1" key="1">
    <citation type="submission" date="2022-07" db="EMBL/GenBank/DDBJ databases">
        <title>Enhanced cultured diversity of the mouse gut microbiota enables custom-made synthetic communities.</title>
        <authorList>
            <person name="Afrizal A."/>
        </authorList>
    </citation>
    <scope>NUCLEOTIDE SEQUENCE</scope>
    <source>
        <strain evidence="1">DSM 28593</strain>
    </source>
</reference>
<protein>
    <submittedName>
        <fullName evidence="1">UPF0280 family protein</fullName>
    </submittedName>
</protein>
<comment type="caution">
    <text evidence="1">The sequence shown here is derived from an EMBL/GenBank/DDBJ whole genome shotgun (WGS) entry which is preliminary data.</text>
</comment>
<keyword evidence="2" id="KW-1185">Reference proteome</keyword>
<evidence type="ECO:0000313" key="2">
    <source>
        <dbReference type="Proteomes" id="UP001205748"/>
    </source>
</evidence>
<proteinExistence type="predicted"/>
<accession>A0AAE3KZZ3</accession>
<gene>
    <name evidence="1" type="ORF">NSA47_10590</name>
</gene>
<dbReference type="InterPro" id="IPR003374">
    <property type="entry name" value="ApbE-like_sf"/>
</dbReference>
<name>A0AAE3KZZ3_9FIRM</name>
<sequence length="281" mass="30426">MLEKLGEGKVFIDHGPIQMVITTYLHNKISEEIAMEVGAKVLEEFQQLSPLISNLKQMHYYGKPQKNYPAVLNKMIVAVEKSGYKDLNILGAVAGSFSDIALEKALELGATRVIINNGGDIALRDVQNHPIKVGIPYSRGEKKGQLILSLTGNEGIYGICTSGLGGRSFTKGIATAAVALAADAATADACATYIGNMTDVEDENILRCRAEEIDSETDIKGQMVTLKVGALSQKKKYKALMSGLNAAEELYTKGIIKGCIILIEDTIVKYPDDLEVEMKEL</sequence>
<dbReference type="EMBL" id="JANKAS010000009">
    <property type="protein sequence ID" value="MCR1899431.1"/>
    <property type="molecule type" value="Genomic_DNA"/>
</dbReference>
<dbReference type="RefSeq" id="WP_257531792.1">
    <property type="nucleotide sequence ID" value="NZ_JANKAS010000009.1"/>
</dbReference>
<dbReference type="SUPFAM" id="SSF143631">
    <property type="entry name" value="ApbE-like"/>
    <property type="match status" value="1"/>
</dbReference>
<organism evidence="1 2">
    <name type="scientific">Irregularibacter muris</name>
    <dbReference type="NCBI Taxonomy" id="1796619"/>
    <lineage>
        <taxon>Bacteria</taxon>
        <taxon>Bacillati</taxon>
        <taxon>Bacillota</taxon>
        <taxon>Clostridia</taxon>
        <taxon>Eubacteriales</taxon>
        <taxon>Eubacteriaceae</taxon>
        <taxon>Irregularibacter</taxon>
    </lineage>
</organism>
<dbReference type="Proteomes" id="UP001205748">
    <property type="component" value="Unassembled WGS sequence"/>
</dbReference>
<evidence type="ECO:0000313" key="1">
    <source>
        <dbReference type="EMBL" id="MCR1899431.1"/>
    </source>
</evidence>